<accession>A0A9P5A6V5</accession>
<dbReference type="OrthoDB" id="5090257at2759"/>
<sequence>MDHYTKNLTCTNCFDLAANVADLEHALFLSKIEMKRRELQKPDSVTAEFQFEKKDIRIMKLETYVNEAQEAEIEAAEAAYAECKQLLEILQELDCKDLHMKSNKCTKLQEDLAVRKQRLEEAKQRQLDYLINFRYAEE</sequence>
<proteinExistence type="predicted"/>
<comment type="caution">
    <text evidence="2">The sequence shown here is derived from an EMBL/GenBank/DDBJ whole genome shotgun (WGS) entry which is preliminary data.</text>
</comment>
<reference evidence="2" key="1">
    <citation type="journal article" date="2017" name="Mycologia">
        <title>Fusarium algeriense, sp. nov., a novel toxigenic crown rot pathogen of durum wheat from Algeria is nested in the Fusarium burgessii species complex.</title>
        <authorList>
            <person name="Laraba I."/>
            <person name="Keddad A."/>
            <person name="Boureghda H."/>
            <person name="Abdallah N."/>
            <person name="Vaughan M.M."/>
            <person name="Proctor R.H."/>
            <person name="Busman M."/>
            <person name="O'Donnell K."/>
        </authorList>
    </citation>
    <scope>NUCLEOTIDE SEQUENCE</scope>
    <source>
        <strain evidence="2">NRRL 25174</strain>
    </source>
</reference>
<organism evidence="2 3">
    <name type="scientific">Fusarium beomiforme</name>
    <dbReference type="NCBI Taxonomy" id="44412"/>
    <lineage>
        <taxon>Eukaryota</taxon>
        <taxon>Fungi</taxon>
        <taxon>Dikarya</taxon>
        <taxon>Ascomycota</taxon>
        <taxon>Pezizomycotina</taxon>
        <taxon>Sordariomycetes</taxon>
        <taxon>Hypocreomycetidae</taxon>
        <taxon>Hypocreales</taxon>
        <taxon>Nectriaceae</taxon>
        <taxon>Fusarium</taxon>
        <taxon>Fusarium burgessii species complex</taxon>
    </lineage>
</organism>
<evidence type="ECO:0000313" key="3">
    <source>
        <dbReference type="Proteomes" id="UP000730481"/>
    </source>
</evidence>
<evidence type="ECO:0000256" key="1">
    <source>
        <dbReference type="SAM" id="Coils"/>
    </source>
</evidence>
<feature type="coiled-coil region" evidence="1">
    <location>
        <begin position="66"/>
        <end position="125"/>
    </location>
</feature>
<dbReference type="AlphaFoldDB" id="A0A9P5A6V5"/>
<dbReference type="Proteomes" id="UP000730481">
    <property type="component" value="Unassembled WGS sequence"/>
</dbReference>
<gene>
    <name evidence="2" type="ORF">FBEOM_12895</name>
</gene>
<dbReference type="EMBL" id="PVQB02000874">
    <property type="protein sequence ID" value="KAF4333309.1"/>
    <property type="molecule type" value="Genomic_DNA"/>
</dbReference>
<keyword evidence="3" id="KW-1185">Reference proteome</keyword>
<evidence type="ECO:0000313" key="2">
    <source>
        <dbReference type="EMBL" id="KAF4333309.1"/>
    </source>
</evidence>
<keyword evidence="1" id="KW-0175">Coiled coil</keyword>
<name>A0A9P5A6V5_9HYPO</name>
<reference evidence="2" key="2">
    <citation type="submission" date="2020-02" db="EMBL/GenBank/DDBJ databases">
        <title>Identification and distribution of gene clusters putatively required for synthesis of sphingolipid metabolism inhibitors in phylogenetically diverse species of the filamentous fungus Fusarium.</title>
        <authorList>
            <person name="Kim H.-S."/>
            <person name="Busman M."/>
            <person name="Brown D.W."/>
            <person name="Divon H."/>
            <person name="Uhlig S."/>
            <person name="Proctor R.H."/>
        </authorList>
    </citation>
    <scope>NUCLEOTIDE SEQUENCE</scope>
    <source>
        <strain evidence="2">NRRL 25174</strain>
    </source>
</reference>
<protein>
    <submittedName>
        <fullName evidence="2">Uncharacterized protein</fullName>
    </submittedName>
</protein>